<dbReference type="Pfam" id="PF22664">
    <property type="entry name" value="TRI-like_N"/>
    <property type="match status" value="1"/>
</dbReference>
<feature type="domain" description="Trichothecene 3-O-acetyltransferase-like N-terminal" evidence="3">
    <location>
        <begin position="29"/>
        <end position="183"/>
    </location>
</feature>
<proteinExistence type="predicted"/>
<dbReference type="GO" id="GO:0016746">
    <property type="term" value="F:acyltransferase activity"/>
    <property type="evidence" value="ECO:0007669"/>
    <property type="project" value="UniProtKB-KW"/>
</dbReference>
<reference evidence="4" key="1">
    <citation type="journal article" date="2019" name="Beilstein J. Org. Chem.">
        <title>Nanangenines: drimane sesquiterpenoids as the dominant metabolite cohort of a novel Australian fungus, Aspergillus nanangensis.</title>
        <authorList>
            <person name="Lacey H.J."/>
            <person name="Gilchrist C.L.M."/>
            <person name="Crombie A."/>
            <person name="Kalaitzis J.A."/>
            <person name="Vuong D."/>
            <person name="Rutledge P.J."/>
            <person name="Turner P."/>
            <person name="Pitt J.I."/>
            <person name="Lacey E."/>
            <person name="Chooi Y.H."/>
            <person name="Piggott A.M."/>
        </authorList>
    </citation>
    <scope>NUCLEOTIDE SEQUENCE</scope>
    <source>
        <strain evidence="4">MST-FP2251</strain>
    </source>
</reference>
<protein>
    <recommendedName>
        <fullName evidence="3">Trichothecene 3-O-acetyltransferase-like N-terminal domain-containing protein</fullName>
    </recommendedName>
</protein>
<evidence type="ECO:0000313" key="5">
    <source>
        <dbReference type="Proteomes" id="UP001194746"/>
    </source>
</evidence>
<sequence length="422" mass="45771">MLNPTPPISGHLLDDFQLDSFGQLPFLRIYTQLSSCYACSDETSDDAIIDTLTRGLERLTASFPWLAGQVVCEGASEGHSGIFKIKPWHQLPKLVVKHGRHDAAYPTMDALREAQFPVGMLHESLIAPLNTIPAPSDLADGTPVFLLQLTFIRGGLILTSLTEHQTADMTGQGHIMHLFSKACRNEPFTPDELTSGNLPRHDRIPLLENPSSYQPGPELAYQLIQPSTAASTTSPPPSATWANFLFSAESQSALKSLATTTKTTPFISTDDALSAFIWQSISRIRLPRLPPSSSTSTPTTFERAVDARPYLDIPATYPGLIQNMAYATNPSIHDLATRPLGEIASLLRRGVDPQTSQLGFNTRALATYLHRTADKGTVSFTATADPATDLMFSSWAKIGLQGEDFGMGVGVPEAVRRPGASK</sequence>
<dbReference type="InterPro" id="IPR054710">
    <property type="entry name" value="Tri101-like_N"/>
</dbReference>
<name>A0AAD4CY59_ASPNN</name>
<evidence type="ECO:0000256" key="1">
    <source>
        <dbReference type="ARBA" id="ARBA00022679"/>
    </source>
</evidence>
<keyword evidence="2" id="KW-0012">Acyltransferase</keyword>
<comment type="caution">
    <text evidence="4">The sequence shown here is derived from an EMBL/GenBank/DDBJ whole genome shotgun (WGS) entry which is preliminary data.</text>
</comment>
<organism evidence="4 5">
    <name type="scientific">Aspergillus nanangensis</name>
    <dbReference type="NCBI Taxonomy" id="2582783"/>
    <lineage>
        <taxon>Eukaryota</taxon>
        <taxon>Fungi</taxon>
        <taxon>Dikarya</taxon>
        <taxon>Ascomycota</taxon>
        <taxon>Pezizomycotina</taxon>
        <taxon>Eurotiomycetes</taxon>
        <taxon>Eurotiomycetidae</taxon>
        <taxon>Eurotiales</taxon>
        <taxon>Aspergillaceae</taxon>
        <taxon>Aspergillus</taxon>
        <taxon>Aspergillus subgen. Circumdati</taxon>
    </lineage>
</organism>
<dbReference type="Gene3D" id="3.30.559.10">
    <property type="entry name" value="Chloramphenicol acetyltransferase-like domain"/>
    <property type="match status" value="2"/>
</dbReference>
<dbReference type="InterPro" id="IPR051283">
    <property type="entry name" value="Sec_Metabolite_Acyltrans"/>
</dbReference>
<dbReference type="PANTHER" id="PTHR31896:SF64">
    <property type="entry name" value="TRICHOTHECENE 3-O-ACETYLTRANSFERASE"/>
    <property type="match status" value="1"/>
</dbReference>
<gene>
    <name evidence="4" type="ORF">FE257_004511</name>
</gene>
<dbReference type="InterPro" id="IPR023213">
    <property type="entry name" value="CAT-like_dom_sf"/>
</dbReference>
<accession>A0AAD4CY59</accession>
<keyword evidence="5" id="KW-1185">Reference proteome</keyword>
<evidence type="ECO:0000313" key="4">
    <source>
        <dbReference type="EMBL" id="KAF9894889.1"/>
    </source>
</evidence>
<reference evidence="4" key="2">
    <citation type="submission" date="2020-02" db="EMBL/GenBank/DDBJ databases">
        <authorList>
            <person name="Gilchrist C.L.M."/>
            <person name="Chooi Y.-H."/>
        </authorList>
    </citation>
    <scope>NUCLEOTIDE SEQUENCE</scope>
    <source>
        <strain evidence="4">MST-FP2251</strain>
    </source>
</reference>
<dbReference type="PANTHER" id="PTHR31896">
    <property type="entry name" value="FAMILY REGULATORY PROTEIN, PUTATIVE (AFU_ORTHOLOGUE AFUA_3G14730)-RELATED"/>
    <property type="match status" value="1"/>
</dbReference>
<evidence type="ECO:0000256" key="2">
    <source>
        <dbReference type="ARBA" id="ARBA00023315"/>
    </source>
</evidence>
<evidence type="ECO:0000259" key="3">
    <source>
        <dbReference type="Pfam" id="PF22664"/>
    </source>
</evidence>
<dbReference type="Proteomes" id="UP001194746">
    <property type="component" value="Unassembled WGS sequence"/>
</dbReference>
<dbReference type="EMBL" id="VCAU01000002">
    <property type="protein sequence ID" value="KAF9894889.1"/>
    <property type="molecule type" value="Genomic_DNA"/>
</dbReference>
<keyword evidence="1" id="KW-0808">Transferase</keyword>
<dbReference type="AlphaFoldDB" id="A0AAD4CY59"/>